<proteinExistence type="predicted"/>
<organism evidence="2">
    <name type="scientific">marine sediment metagenome</name>
    <dbReference type="NCBI Taxonomy" id="412755"/>
    <lineage>
        <taxon>unclassified sequences</taxon>
        <taxon>metagenomes</taxon>
        <taxon>ecological metagenomes</taxon>
    </lineage>
</organism>
<reference evidence="2" key="1">
    <citation type="journal article" date="2014" name="Front. Microbiol.">
        <title>High frequency of phylogenetically diverse reductive dehalogenase-homologous genes in deep subseafloor sedimentary metagenomes.</title>
        <authorList>
            <person name="Kawai M."/>
            <person name="Futagami T."/>
            <person name="Toyoda A."/>
            <person name="Takaki Y."/>
            <person name="Nishi S."/>
            <person name="Hori S."/>
            <person name="Arai W."/>
            <person name="Tsubouchi T."/>
            <person name="Morono Y."/>
            <person name="Uchiyama I."/>
            <person name="Ito T."/>
            <person name="Fujiyama A."/>
            <person name="Inagaki F."/>
            <person name="Takami H."/>
        </authorList>
    </citation>
    <scope>NUCLEOTIDE SEQUENCE</scope>
    <source>
        <strain evidence="2">Expedition CK06-06</strain>
    </source>
</reference>
<dbReference type="EMBL" id="BARS01057631">
    <property type="protein sequence ID" value="GAG42311.1"/>
    <property type="molecule type" value="Genomic_DNA"/>
</dbReference>
<comment type="caution">
    <text evidence="2">The sequence shown here is derived from an EMBL/GenBank/DDBJ whole genome shotgun (WGS) entry which is preliminary data.</text>
</comment>
<dbReference type="InterPro" id="IPR056778">
    <property type="entry name" value="UPF0261_C"/>
</dbReference>
<dbReference type="Gene3D" id="3.40.50.12030">
    <property type="entry name" value="Uncharacterised protein family UPF0261, NC domain"/>
    <property type="match status" value="1"/>
</dbReference>
<gene>
    <name evidence="2" type="ORF">S01H1_84423</name>
</gene>
<evidence type="ECO:0000313" key="2">
    <source>
        <dbReference type="EMBL" id="GAG42311.1"/>
    </source>
</evidence>
<evidence type="ECO:0000259" key="1">
    <source>
        <dbReference type="Pfam" id="PF23189"/>
    </source>
</evidence>
<feature type="domain" description="UPF0261" evidence="1">
    <location>
        <begin position="1"/>
        <end position="71"/>
    </location>
</feature>
<name>X0Z0W0_9ZZZZ</name>
<sequence>QAKGNTEILIPLKGSSIYGSKGGPLYDPVGGALLLKALKQNLDPKIPLREIDAHINDPEFADTCVNRFLHLFN</sequence>
<dbReference type="AlphaFoldDB" id="X0Z0W0"/>
<protein>
    <recommendedName>
        <fullName evidence="1">UPF0261 domain-containing protein</fullName>
    </recommendedName>
</protein>
<feature type="non-terminal residue" evidence="2">
    <location>
        <position position="1"/>
    </location>
</feature>
<dbReference type="Pfam" id="PF23189">
    <property type="entry name" value="UPF0261_C"/>
    <property type="match status" value="1"/>
</dbReference>
<accession>X0Z0W0</accession>